<dbReference type="InterPro" id="IPR021922">
    <property type="entry name" value="Par3/HAL_N"/>
</dbReference>
<name>A0A4Z2IAZ1_9TELE</name>
<comment type="caution">
    <text evidence="6">The sequence shown here is derived from an EMBL/GenBank/DDBJ whole genome shotgun (WGS) entry which is preliminary data.</text>
</comment>
<evidence type="ECO:0000256" key="1">
    <source>
        <dbReference type="ARBA" id="ARBA00022618"/>
    </source>
</evidence>
<dbReference type="OrthoDB" id="6264899at2759"/>
<reference evidence="6 7" key="1">
    <citation type="submission" date="2019-03" db="EMBL/GenBank/DDBJ databases">
        <title>First draft genome of Liparis tanakae, snailfish: a comprehensive survey of snailfish specific genes.</title>
        <authorList>
            <person name="Kim W."/>
            <person name="Song I."/>
            <person name="Jeong J.-H."/>
            <person name="Kim D."/>
            <person name="Kim S."/>
            <person name="Ryu S."/>
            <person name="Song J.Y."/>
            <person name="Lee S.K."/>
        </authorList>
    </citation>
    <scope>NUCLEOTIDE SEQUENCE [LARGE SCALE GENOMIC DNA]</scope>
    <source>
        <tissue evidence="6">Muscle</tissue>
    </source>
</reference>
<organism evidence="6 7">
    <name type="scientific">Liparis tanakae</name>
    <name type="common">Tanaka's snailfish</name>
    <dbReference type="NCBI Taxonomy" id="230148"/>
    <lineage>
        <taxon>Eukaryota</taxon>
        <taxon>Metazoa</taxon>
        <taxon>Chordata</taxon>
        <taxon>Craniata</taxon>
        <taxon>Vertebrata</taxon>
        <taxon>Euteleostomi</taxon>
        <taxon>Actinopterygii</taxon>
        <taxon>Neopterygii</taxon>
        <taxon>Teleostei</taxon>
        <taxon>Neoteleostei</taxon>
        <taxon>Acanthomorphata</taxon>
        <taxon>Eupercaria</taxon>
        <taxon>Perciformes</taxon>
        <taxon>Cottioidei</taxon>
        <taxon>Cottales</taxon>
        <taxon>Liparidae</taxon>
        <taxon>Liparis</taxon>
    </lineage>
</organism>
<dbReference type="GO" id="GO:0043296">
    <property type="term" value="C:apical junction complex"/>
    <property type="evidence" value="ECO:0007669"/>
    <property type="project" value="TreeGrafter"/>
</dbReference>
<dbReference type="EMBL" id="SRLO01000106">
    <property type="protein sequence ID" value="TNN75178.1"/>
    <property type="molecule type" value="Genomic_DNA"/>
</dbReference>
<keyword evidence="3" id="KW-0131">Cell cycle</keyword>
<sequence>MLGPTLAATELRPCAPELEPPHRDAHTPDVGRSWTQRQLHFDLLVATAEDLSFVSSFARRGRSPSPWRGSSFLVGINAAQGAMKVTVCFGRTRVVVPCGDGNIQVHSLIDQAAMRYKKAIAKVSPSAQRSAPPLCGTSLGASTWRVFPSTGKRRKAKWLPRCYPGPCEGPPGPPVEEGVGKLFIAISKVTLWRADFSTRNPHHNNTHISQRGFTSHLSSMATERRRLVH</sequence>
<dbReference type="AlphaFoldDB" id="A0A4Z2IAZ1"/>
<dbReference type="InterPro" id="IPR052213">
    <property type="entry name" value="PAR3"/>
</dbReference>
<dbReference type="PANTHER" id="PTHR16484">
    <property type="entry name" value="PARTITIONING DEFECTIVE 3 RELATED"/>
    <property type="match status" value="1"/>
</dbReference>
<evidence type="ECO:0000259" key="5">
    <source>
        <dbReference type="Pfam" id="PF12053"/>
    </source>
</evidence>
<evidence type="ECO:0000313" key="7">
    <source>
        <dbReference type="Proteomes" id="UP000314294"/>
    </source>
</evidence>
<protein>
    <submittedName>
        <fullName evidence="6">Partitioning defective 3</fullName>
    </submittedName>
</protein>
<dbReference type="PANTHER" id="PTHR16484:SF10">
    <property type="entry name" value="PARTITIONING DEFECTIVE 3 HOMOLOG"/>
    <property type="match status" value="1"/>
</dbReference>
<dbReference type="GO" id="GO:0008104">
    <property type="term" value="P:intracellular protein localization"/>
    <property type="evidence" value="ECO:0007669"/>
    <property type="project" value="TreeGrafter"/>
</dbReference>
<dbReference type="GO" id="GO:0005938">
    <property type="term" value="C:cell cortex"/>
    <property type="evidence" value="ECO:0007669"/>
    <property type="project" value="TreeGrafter"/>
</dbReference>
<feature type="compositionally biased region" description="Polar residues" evidence="4">
    <location>
        <begin position="206"/>
        <end position="221"/>
    </location>
</feature>
<dbReference type="GO" id="GO:0051660">
    <property type="term" value="P:establishment of centrosome localization"/>
    <property type="evidence" value="ECO:0007669"/>
    <property type="project" value="TreeGrafter"/>
</dbReference>
<feature type="domain" description="Par3/HAL N-terminal" evidence="5">
    <location>
        <begin position="83"/>
        <end position="124"/>
    </location>
</feature>
<keyword evidence="7" id="KW-1185">Reference proteome</keyword>
<evidence type="ECO:0000256" key="2">
    <source>
        <dbReference type="ARBA" id="ARBA00022737"/>
    </source>
</evidence>
<dbReference type="GO" id="GO:0035091">
    <property type="term" value="F:phosphatidylinositol binding"/>
    <property type="evidence" value="ECO:0007669"/>
    <property type="project" value="TreeGrafter"/>
</dbReference>
<dbReference type="GO" id="GO:0016324">
    <property type="term" value="C:apical plasma membrane"/>
    <property type="evidence" value="ECO:0007669"/>
    <property type="project" value="TreeGrafter"/>
</dbReference>
<dbReference type="GO" id="GO:0007155">
    <property type="term" value="P:cell adhesion"/>
    <property type="evidence" value="ECO:0007669"/>
    <property type="project" value="TreeGrafter"/>
</dbReference>
<dbReference type="GO" id="GO:0030010">
    <property type="term" value="P:establishment of cell polarity"/>
    <property type="evidence" value="ECO:0007669"/>
    <property type="project" value="TreeGrafter"/>
</dbReference>
<dbReference type="Gene3D" id="3.10.20.90">
    <property type="entry name" value="Phosphatidylinositol 3-kinase Catalytic Subunit, Chain A, domain 1"/>
    <property type="match status" value="1"/>
</dbReference>
<dbReference type="GO" id="GO:0005912">
    <property type="term" value="C:adherens junction"/>
    <property type="evidence" value="ECO:0007669"/>
    <property type="project" value="TreeGrafter"/>
</dbReference>
<dbReference type="Pfam" id="PF12053">
    <property type="entry name" value="Par3_HAL_N_term"/>
    <property type="match status" value="1"/>
</dbReference>
<dbReference type="GO" id="GO:0000226">
    <property type="term" value="P:microtubule cytoskeleton organization"/>
    <property type="evidence" value="ECO:0007669"/>
    <property type="project" value="TreeGrafter"/>
</dbReference>
<evidence type="ECO:0000313" key="6">
    <source>
        <dbReference type="EMBL" id="TNN75178.1"/>
    </source>
</evidence>
<gene>
    <name evidence="6" type="primary">PARD3_6</name>
    <name evidence="6" type="ORF">EYF80_014588</name>
</gene>
<feature type="region of interest" description="Disordered" evidence="4">
    <location>
        <begin position="198"/>
        <end position="229"/>
    </location>
</feature>
<dbReference type="GO" id="GO:0051301">
    <property type="term" value="P:cell division"/>
    <property type="evidence" value="ECO:0007669"/>
    <property type="project" value="UniProtKB-KW"/>
</dbReference>
<keyword evidence="1" id="KW-0132">Cell division</keyword>
<proteinExistence type="predicted"/>
<evidence type="ECO:0000256" key="3">
    <source>
        <dbReference type="ARBA" id="ARBA00023306"/>
    </source>
</evidence>
<accession>A0A4Z2IAZ1</accession>
<evidence type="ECO:0000256" key="4">
    <source>
        <dbReference type="SAM" id="MobiDB-lite"/>
    </source>
</evidence>
<dbReference type="GO" id="GO:0045197">
    <property type="term" value="P:establishment or maintenance of epithelial cell apical/basal polarity"/>
    <property type="evidence" value="ECO:0007669"/>
    <property type="project" value="TreeGrafter"/>
</dbReference>
<dbReference type="Proteomes" id="UP000314294">
    <property type="component" value="Unassembled WGS sequence"/>
</dbReference>
<keyword evidence="2" id="KW-0677">Repeat</keyword>